<organism evidence="1 2">
    <name type="scientific">Imperialibacter roseus</name>
    <dbReference type="NCBI Taxonomy" id="1324217"/>
    <lineage>
        <taxon>Bacteria</taxon>
        <taxon>Pseudomonadati</taxon>
        <taxon>Bacteroidota</taxon>
        <taxon>Cytophagia</taxon>
        <taxon>Cytophagales</taxon>
        <taxon>Flammeovirgaceae</taxon>
        <taxon>Imperialibacter</taxon>
    </lineage>
</organism>
<dbReference type="RefSeq" id="WP_317488669.1">
    <property type="nucleotide sequence ID" value="NZ_CP136051.1"/>
</dbReference>
<evidence type="ECO:0000313" key="2">
    <source>
        <dbReference type="Proteomes" id="UP001302349"/>
    </source>
</evidence>
<keyword evidence="2" id="KW-1185">Reference proteome</keyword>
<gene>
    <name evidence="1" type="ORF">RT717_22870</name>
</gene>
<accession>A0ABZ0ILL9</accession>
<proteinExistence type="predicted"/>
<protein>
    <recommendedName>
        <fullName evidence="3">Addiction module antitoxin RelB</fullName>
    </recommendedName>
</protein>
<reference evidence="1 2" key="1">
    <citation type="journal article" date="2023" name="Microbiol. Resour. Announc.">
        <title>Complete Genome Sequence of Imperialibacter roseus strain P4T.</title>
        <authorList>
            <person name="Tizabi D.R."/>
            <person name="Bachvaroff T."/>
            <person name="Hill R.T."/>
        </authorList>
    </citation>
    <scope>NUCLEOTIDE SEQUENCE [LARGE SCALE GENOMIC DNA]</scope>
    <source>
        <strain evidence="1 2">P4T</strain>
    </source>
</reference>
<dbReference type="EMBL" id="CP136051">
    <property type="protein sequence ID" value="WOK05923.1"/>
    <property type="molecule type" value="Genomic_DNA"/>
</dbReference>
<evidence type="ECO:0000313" key="1">
    <source>
        <dbReference type="EMBL" id="WOK05923.1"/>
    </source>
</evidence>
<name>A0ABZ0ILL9_9BACT</name>
<evidence type="ECO:0008006" key="3">
    <source>
        <dbReference type="Google" id="ProtNLM"/>
    </source>
</evidence>
<sequence>METVDIKAELQALIEKETDNSILEAIRTLLRKSSLDPALKQKLTSRALKAEDDISAGRVMDRHELEKRLSSKLGK</sequence>
<dbReference type="Proteomes" id="UP001302349">
    <property type="component" value="Chromosome"/>
</dbReference>